<accession>A0A1F4UK97</accession>
<evidence type="ECO:0000313" key="1">
    <source>
        <dbReference type="EMBL" id="OGC45336.1"/>
    </source>
</evidence>
<dbReference type="Proteomes" id="UP000178615">
    <property type="component" value="Unassembled WGS sequence"/>
</dbReference>
<organism evidence="1 2">
    <name type="scientific">candidate division WWE3 bacterium RBG_19FT_COMBO_34_6</name>
    <dbReference type="NCBI Taxonomy" id="1802612"/>
    <lineage>
        <taxon>Bacteria</taxon>
        <taxon>Katanobacteria</taxon>
    </lineage>
</organism>
<sequence>MEVTVANQRILMFGTQISFEDAQQKAWNKKVDSFGTINKIGSFLSQPKNEDFELVYKEHRFEPFWHVVANARYVYDRNTNYEIKVSGPEVKQVNFLKNDYEVKNDHFDLPVLEHCVQEEHDEVLVDGITGKNKPELKKYLSLTPKQVIEDISTVSSKDIIMIPPQSRISAIMRDSLAKMIKGIQADKIIEETVRVEYVDLYYRPVYAFKYLWKSKEKEAIVEIDGLTGEVATGARTFHEYFGKILDQNFLFDLGADAAGMIIPGGSIAVKIAKKYVDTRKKK</sequence>
<dbReference type="EMBL" id="MEUV01000042">
    <property type="protein sequence ID" value="OGC45336.1"/>
    <property type="molecule type" value="Genomic_DNA"/>
</dbReference>
<proteinExistence type="predicted"/>
<protein>
    <submittedName>
        <fullName evidence="1">Uncharacterized protein</fullName>
    </submittedName>
</protein>
<reference evidence="1 2" key="1">
    <citation type="journal article" date="2016" name="Nat. Commun.">
        <title>Thousands of microbial genomes shed light on interconnected biogeochemical processes in an aquifer system.</title>
        <authorList>
            <person name="Anantharaman K."/>
            <person name="Brown C.T."/>
            <person name="Hug L.A."/>
            <person name="Sharon I."/>
            <person name="Castelle C.J."/>
            <person name="Probst A.J."/>
            <person name="Thomas B.C."/>
            <person name="Singh A."/>
            <person name="Wilkins M.J."/>
            <person name="Karaoz U."/>
            <person name="Brodie E.L."/>
            <person name="Williams K.H."/>
            <person name="Hubbard S.S."/>
            <person name="Banfield J.F."/>
        </authorList>
    </citation>
    <scope>NUCLEOTIDE SEQUENCE [LARGE SCALE GENOMIC DNA]</scope>
</reference>
<dbReference type="AlphaFoldDB" id="A0A1F4UK97"/>
<evidence type="ECO:0000313" key="2">
    <source>
        <dbReference type="Proteomes" id="UP000178615"/>
    </source>
</evidence>
<gene>
    <name evidence="1" type="ORF">A2V49_00830</name>
</gene>
<name>A0A1F4UK97_UNCKA</name>
<comment type="caution">
    <text evidence="1">The sequence shown here is derived from an EMBL/GenBank/DDBJ whole genome shotgun (WGS) entry which is preliminary data.</text>
</comment>